<dbReference type="GeneID" id="64669913"/>
<keyword evidence="3" id="KW-1185">Reference proteome</keyword>
<dbReference type="Gene3D" id="2.130.10.10">
    <property type="entry name" value="YVTN repeat-like/Quinoprotein amine dehydrogenase"/>
    <property type="match status" value="1"/>
</dbReference>
<organism evidence="2 3">
    <name type="scientific">Suillus fuscotomentosus</name>
    <dbReference type="NCBI Taxonomy" id="1912939"/>
    <lineage>
        <taxon>Eukaryota</taxon>
        <taxon>Fungi</taxon>
        <taxon>Dikarya</taxon>
        <taxon>Basidiomycota</taxon>
        <taxon>Agaricomycotina</taxon>
        <taxon>Agaricomycetes</taxon>
        <taxon>Agaricomycetidae</taxon>
        <taxon>Boletales</taxon>
        <taxon>Suillineae</taxon>
        <taxon>Suillaceae</taxon>
        <taxon>Suillus</taxon>
    </lineage>
</organism>
<proteinExistence type="predicted"/>
<gene>
    <name evidence="1" type="ORF">F5891DRAFT_959039</name>
    <name evidence="2" type="ORF">F5891DRAFT_959172</name>
</gene>
<evidence type="ECO:0000313" key="3">
    <source>
        <dbReference type="Proteomes" id="UP001195769"/>
    </source>
</evidence>
<dbReference type="RefSeq" id="XP_041221737.1">
    <property type="nucleotide sequence ID" value="XM_041375615.1"/>
</dbReference>
<reference evidence="2" key="1">
    <citation type="journal article" date="2020" name="New Phytol.">
        <title>Comparative genomics reveals dynamic genome evolution in host specialist ectomycorrhizal fungi.</title>
        <authorList>
            <person name="Lofgren L.A."/>
            <person name="Nguyen N.H."/>
            <person name="Vilgalys R."/>
            <person name="Ruytinx J."/>
            <person name="Liao H.L."/>
            <person name="Branco S."/>
            <person name="Kuo A."/>
            <person name="LaButti K."/>
            <person name="Lipzen A."/>
            <person name="Andreopoulos W."/>
            <person name="Pangilinan J."/>
            <person name="Riley R."/>
            <person name="Hundley H."/>
            <person name="Na H."/>
            <person name="Barry K."/>
            <person name="Grigoriev I.V."/>
            <person name="Stajich J.E."/>
            <person name="Kennedy P.G."/>
        </authorList>
    </citation>
    <scope>NUCLEOTIDE SEQUENCE</scope>
    <source>
        <strain evidence="2">FC203</strain>
    </source>
</reference>
<dbReference type="InterPro" id="IPR015943">
    <property type="entry name" value="WD40/YVTN_repeat-like_dom_sf"/>
</dbReference>
<dbReference type="EMBL" id="JABBWK010000058">
    <property type="protein sequence ID" value="KAG1896161.1"/>
    <property type="molecule type" value="Genomic_DNA"/>
</dbReference>
<dbReference type="AlphaFoldDB" id="A0AAD4DZ45"/>
<dbReference type="Proteomes" id="UP001195769">
    <property type="component" value="Unassembled WGS sequence"/>
</dbReference>
<dbReference type="SUPFAM" id="SSF63829">
    <property type="entry name" value="Calcium-dependent phosphotriesterase"/>
    <property type="match status" value="1"/>
</dbReference>
<evidence type="ECO:0000313" key="2">
    <source>
        <dbReference type="EMBL" id="KAG1896206.1"/>
    </source>
</evidence>
<evidence type="ECO:0000313" key="1">
    <source>
        <dbReference type="EMBL" id="KAG1896161.1"/>
    </source>
</evidence>
<dbReference type="EMBL" id="JABBWK010000058">
    <property type="protein sequence ID" value="KAG1896206.1"/>
    <property type="molecule type" value="Genomic_DNA"/>
</dbReference>
<sequence length="334" mass="36809">MSFFTSSLFAKAKRHFRHQTRFSTYGGSIHALAISNDGQALACGGNLIRTLLCEAANRRAGTEGIKLWDIKSRKELTCSTHHHESRGTISCAVWITTRQGMAATLCYGTGLGYIVFLRRSHIDMQFQETCARRLGSGFELTCMVWDSTSFEGNTRIAVGTRDKIIQVLVLNPNSQLQAVFSVRLDNTVPKSIAFADNGCVYVFGLYNGNFIKLRGDDGAVLKEYSCQSVIGHAAVNQKRGVFVVDNATNGFTLYRLEGDEEPVRTFVTAVPNVSVPKQVAFGAEGRLVIGGSDHGSVYVFERKSGKVFETLHHSNTGLVQTIAVGVRFKWWDGY</sequence>
<comment type="caution">
    <text evidence="2">The sequence shown here is derived from an EMBL/GenBank/DDBJ whole genome shotgun (WGS) entry which is preliminary data.</text>
</comment>
<protein>
    <submittedName>
        <fullName evidence="2">Uncharacterized protein</fullName>
    </submittedName>
</protein>
<accession>A0AAD4DZ45</accession>
<name>A0AAD4DZ45_9AGAM</name>